<organism evidence="1 2">
    <name type="scientific">Candidatus Buchananbacteria bacterium RBG_13_39_9</name>
    <dbReference type="NCBI Taxonomy" id="1797531"/>
    <lineage>
        <taxon>Bacteria</taxon>
        <taxon>Candidatus Buchananiibacteriota</taxon>
    </lineage>
</organism>
<comment type="caution">
    <text evidence="1">The sequence shown here is derived from an EMBL/GenBank/DDBJ whole genome shotgun (WGS) entry which is preliminary data.</text>
</comment>
<name>A0A1G1XSI1_9BACT</name>
<reference evidence="1 2" key="1">
    <citation type="journal article" date="2016" name="Nat. Commun.">
        <title>Thousands of microbial genomes shed light on interconnected biogeochemical processes in an aquifer system.</title>
        <authorList>
            <person name="Anantharaman K."/>
            <person name="Brown C.T."/>
            <person name="Hug L.A."/>
            <person name="Sharon I."/>
            <person name="Castelle C.J."/>
            <person name="Probst A.J."/>
            <person name="Thomas B.C."/>
            <person name="Singh A."/>
            <person name="Wilkins M.J."/>
            <person name="Karaoz U."/>
            <person name="Brodie E.L."/>
            <person name="Williams K.H."/>
            <person name="Hubbard S.S."/>
            <person name="Banfield J.F."/>
        </authorList>
    </citation>
    <scope>NUCLEOTIDE SEQUENCE [LARGE SCALE GENOMIC DNA]</scope>
</reference>
<dbReference type="EMBL" id="MHIA01000004">
    <property type="protein sequence ID" value="OGY42914.1"/>
    <property type="molecule type" value="Genomic_DNA"/>
</dbReference>
<protein>
    <submittedName>
        <fullName evidence="1">Uncharacterized protein</fullName>
    </submittedName>
</protein>
<sequence>MKKPRPGKRNGYQPPLNKCSQCGKRKRIFKKIKGKLICREHYQAPKHKCAGCGKIKVINYNDPKLGPLCYDCYKKPKHRCSICGQIAVIAKRNQKKLICHKCYIPPFKECRFCHRERPLATKNPPTCNTCYCRMRNNNHNDSRTRRF</sequence>
<dbReference type="Proteomes" id="UP000176260">
    <property type="component" value="Unassembled WGS sequence"/>
</dbReference>
<evidence type="ECO:0000313" key="2">
    <source>
        <dbReference type="Proteomes" id="UP000176260"/>
    </source>
</evidence>
<dbReference type="AlphaFoldDB" id="A0A1G1XSI1"/>
<proteinExistence type="predicted"/>
<gene>
    <name evidence="1" type="ORF">A2Y67_03535</name>
</gene>
<accession>A0A1G1XSI1</accession>
<evidence type="ECO:0000313" key="1">
    <source>
        <dbReference type="EMBL" id="OGY42914.1"/>
    </source>
</evidence>